<comment type="caution">
    <text evidence="1">The sequence shown here is derived from an EMBL/GenBank/DDBJ whole genome shotgun (WGS) entry which is preliminary data.</text>
</comment>
<evidence type="ECO:0000313" key="1">
    <source>
        <dbReference type="EMBL" id="KAK8947948.1"/>
    </source>
</evidence>
<dbReference type="EMBL" id="JBBWWR010000016">
    <property type="protein sequence ID" value="KAK8947948.1"/>
    <property type="molecule type" value="Genomic_DNA"/>
</dbReference>
<evidence type="ECO:0000313" key="2">
    <source>
        <dbReference type="Proteomes" id="UP001412067"/>
    </source>
</evidence>
<proteinExistence type="predicted"/>
<reference evidence="1 2" key="1">
    <citation type="journal article" date="2022" name="Nat. Plants">
        <title>Genomes of leafy and leafless Platanthera orchids illuminate the evolution of mycoheterotrophy.</title>
        <authorList>
            <person name="Li M.H."/>
            <person name="Liu K.W."/>
            <person name="Li Z."/>
            <person name="Lu H.C."/>
            <person name="Ye Q.L."/>
            <person name="Zhang D."/>
            <person name="Wang J.Y."/>
            <person name="Li Y.F."/>
            <person name="Zhong Z.M."/>
            <person name="Liu X."/>
            <person name="Yu X."/>
            <person name="Liu D.K."/>
            <person name="Tu X.D."/>
            <person name="Liu B."/>
            <person name="Hao Y."/>
            <person name="Liao X.Y."/>
            <person name="Jiang Y.T."/>
            <person name="Sun W.H."/>
            <person name="Chen J."/>
            <person name="Chen Y.Q."/>
            <person name="Ai Y."/>
            <person name="Zhai J.W."/>
            <person name="Wu S.S."/>
            <person name="Zhou Z."/>
            <person name="Hsiao Y.Y."/>
            <person name="Wu W.L."/>
            <person name="Chen Y.Y."/>
            <person name="Lin Y.F."/>
            <person name="Hsu J.L."/>
            <person name="Li C.Y."/>
            <person name="Wang Z.W."/>
            <person name="Zhao X."/>
            <person name="Zhong W.Y."/>
            <person name="Ma X.K."/>
            <person name="Ma L."/>
            <person name="Huang J."/>
            <person name="Chen G.Z."/>
            <person name="Huang M.Z."/>
            <person name="Huang L."/>
            <person name="Peng D.H."/>
            <person name="Luo Y.B."/>
            <person name="Zou S.Q."/>
            <person name="Chen S.P."/>
            <person name="Lan S."/>
            <person name="Tsai W.C."/>
            <person name="Van de Peer Y."/>
            <person name="Liu Z.J."/>
        </authorList>
    </citation>
    <scope>NUCLEOTIDE SEQUENCE [LARGE SCALE GENOMIC DNA]</scope>
    <source>
        <strain evidence="1">Lor288</strain>
    </source>
</reference>
<name>A0ABR2LR13_9ASPA</name>
<accession>A0ABR2LR13</accession>
<sequence length="80" mass="8038">MQNLRSSFGFCGGTPLLRSSSFRNSGPSSTLALAEGWSSSALAAAVEEYAVVTGGGGGGVGGDESTIELLCLLSASLLFY</sequence>
<dbReference type="Proteomes" id="UP001412067">
    <property type="component" value="Unassembled WGS sequence"/>
</dbReference>
<organism evidence="1 2">
    <name type="scientific">Platanthera guangdongensis</name>
    <dbReference type="NCBI Taxonomy" id="2320717"/>
    <lineage>
        <taxon>Eukaryota</taxon>
        <taxon>Viridiplantae</taxon>
        <taxon>Streptophyta</taxon>
        <taxon>Embryophyta</taxon>
        <taxon>Tracheophyta</taxon>
        <taxon>Spermatophyta</taxon>
        <taxon>Magnoliopsida</taxon>
        <taxon>Liliopsida</taxon>
        <taxon>Asparagales</taxon>
        <taxon>Orchidaceae</taxon>
        <taxon>Orchidoideae</taxon>
        <taxon>Orchideae</taxon>
        <taxon>Orchidinae</taxon>
        <taxon>Platanthera</taxon>
    </lineage>
</organism>
<keyword evidence="2" id="KW-1185">Reference proteome</keyword>
<protein>
    <submittedName>
        <fullName evidence="1">Uncharacterized protein</fullName>
    </submittedName>
</protein>
<gene>
    <name evidence="1" type="ORF">KSP40_PGU007719</name>
</gene>